<keyword evidence="5 6" id="KW-0472">Membrane</keyword>
<evidence type="ECO:0000256" key="1">
    <source>
        <dbReference type="ARBA" id="ARBA00004141"/>
    </source>
</evidence>
<reference evidence="8 9" key="1">
    <citation type="journal article" date="2015" name="Stand. Genomic Sci.">
        <title>Genomic Encyclopedia of Bacterial and Archaeal Type Strains, Phase III: the genomes of soil and plant-associated and newly described type strains.</title>
        <authorList>
            <person name="Whitman W.B."/>
            <person name="Woyke T."/>
            <person name="Klenk H.P."/>
            <person name="Zhou Y."/>
            <person name="Lilburn T.G."/>
            <person name="Beck B.J."/>
            <person name="De Vos P."/>
            <person name="Vandamme P."/>
            <person name="Eisen J.A."/>
            <person name="Garrity G."/>
            <person name="Hugenholtz P."/>
            <person name="Kyrpides N.C."/>
        </authorList>
    </citation>
    <scope>NUCLEOTIDE SEQUENCE [LARGE SCALE GENOMIC DNA]</scope>
    <source>
        <strain evidence="8 9">CECT 7306</strain>
    </source>
</reference>
<keyword evidence="4 6" id="KW-1133">Transmembrane helix</keyword>
<keyword evidence="3 6" id="KW-0812">Transmembrane</keyword>
<evidence type="ECO:0000256" key="6">
    <source>
        <dbReference type="SAM" id="Phobius"/>
    </source>
</evidence>
<gene>
    <name evidence="8" type="ORF">EDC03_2111</name>
</gene>
<evidence type="ECO:0000313" key="9">
    <source>
        <dbReference type="Proteomes" id="UP000276232"/>
    </source>
</evidence>
<accession>A0A3N1HK08</accession>
<feature type="transmembrane region" description="Helical" evidence="6">
    <location>
        <begin position="311"/>
        <end position="332"/>
    </location>
</feature>
<organism evidence="8 9">
    <name type="scientific">Pseudokineococcus lusitanus</name>
    <dbReference type="NCBI Taxonomy" id="763993"/>
    <lineage>
        <taxon>Bacteria</taxon>
        <taxon>Bacillati</taxon>
        <taxon>Actinomycetota</taxon>
        <taxon>Actinomycetes</taxon>
        <taxon>Kineosporiales</taxon>
        <taxon>Kineosporiaceae</taxon>
        <taxon>Pseudokineococcus</taxon>
    </lineage>
</organism>
<dbReference type="GO" id="GO:0035435">
    <property type="term" value="P:phosphate ion transmembrane transport"/>
    <property type="evidence" value="ECO:0007669"/>
    <property type="project" value="TreeGrafter"/>
</dbReference>
<comment type="subcellular location">
    <subcellularLocation>
        <location evidence="1">Membrane</location>
        <topology evidence="1">Multi-pass membrane protein</topology>
    </subcellularLocation>
</comment>
<dbReference type="Proteomes" id="UP000276232">
    <property type="component" value="Unassembled WGS sequence"/>
</dbReference>
<evidence type="ECO:0000256" key="3">
    <source>
        <dbReference type="ARBA" id="ARBA00022692"/>
    </source>
</evidence>
<dbReference type="AlphaFoldDB" id="A0A3N1HK08"/>
<evidence type="ECO:0000256" key="5">
    <source>
        <dbReference type="ARBA" id="ARBA00023136"/>
    </source>
</evidence>
<protein>
    <submittedName>
        <fullName evidence="8">PiT family inorganic phosphate transporter</fullName>
    </submittedName>
</protein>
<dbReference type="EMBL" id="RJKN01000005">
    <property type="protein sequence ID" value="ROP42824.1"/>
    <property type="molecule type" value="Genomic_DNA"/>
</dbReference>
<dbReference type="InParanoid" id="A0A3N1HK08"/>
<sequence>MTALLVAVVVLALAFAVSNGLHGAAGTTAAPVAVRALDPRAAALLAAVLVVLGGLLGGLWVTLAVPDVAVVPSGPEGLRVLVAALAGALVWNLVTFWRGLPTSTTQALFGGVAGAGLGSSTGGVRWDALLGAVVVPAFVVVVVVGGLSAATYLLLCRLAAAAMPARAHRRMRTATAVAAAATAVGSGVIDAQRTAAVVVTGLVAAGTVPGASTLDHPDPPVWAVVVVAVALAAGYATGGRPIARTVGERLVTLDAPAALAAQTATAGALHVSALILGQPVSTSLSVTSAVVGAGAATSLRRVRWHVVRRVLVAWVVTVPASALLAAVVVVVLDLLAGA</sequence>
<evidence type="ECO:0000256" key="2">
    <source>
        <dbReference type="ARBA" id="ARBA00022448"/>
    </source>
</evidence>
<feature type="transmembrane region" description="Helical" evidence="6">
    <location>
        <begin position="77"/>
        <end position="97"/>
    </location>
</feature>
<feature type="transmembrane region" description="Helical" evidence="6">
    <location>
        <begin position="45"/>
        <end position="65"/>
    </location>
</feature>
<evidence type="ECO:0000313" key="8">
    <source>
        <dbReference type="EMBL" id="ROP42824.1"/>
    </source>
</evidence>
<evidence type="ECO:0000256" key="7">
    <source>
        <dbReference type="SAM" id="SignalP"/>
    </source>
</evidence>
<feature type="transmembrane region" description="Helical" evidence="6">
    <location>
        <begin position="128"/>
        <end position="155"/>
    </location>
</feature>
<dbReference type="PANTHER" id="PTHR11101:SF80">
    <property type="entry name" value="PHOSPHATE TRANSPORTER"/>
    <property type="match status" value="1"/>
</dbReference>
<keyword evidence="9" id="KW-1185">Reference proteome</keyword>
<dbReference type="FunCoup" id="A0A3N1HK08">
    <property type="interactions" value="11"/>
</dbReference>
<comment type="caution">
    <text evidence="8">The sequence shown here is derived from an EMBL/GenBank/DDBJ whole genome shotgun (WGS) entry which is preliminary data.</text>
</comment>
<name>A0A3N1HK08_9ACTN</name>
<dbReference type="RefSeq" id="WP_123380211.1">
    <property type="nucleotide sequence ID" value="NZ_RJKN01000005.1"/>
</dbReference>
<dbReference type="PANTHER" id="PTHR11101">
    <property type="entry name" value="PHOSPHATE TRANSPORTER"/>
    <property type="match status" value="1"/>
</dbReference>
<feature type="chain" id="PRO_5018156028" evidence="7">
    <location>
        <begin position="24"/>
        <end position="338"/>
    </location>
</feature>
<keyword evidence="7" id="KW-0732">Signal</keyword>
<dbReference type="InterPro" id="IPR001204">
    <property type="entry name" value="Phos_transporter"/>
</dbReference>
<feature type="transmembrane region" description="Helical" evidence="6">
    <location>
        <begin position="220"/>
        <end position="238"/>
    </location>
</feature>
<proteinExistence type="predicted"/>
<keyword evidence="2" id="KW-0813">Transport</keyword>
<feature type="signal peptide" evidence="7">
    <location>
        <begin position="1"/>
        <end position="23"/>
    </location>
</feature>
<dbReference type="GO" id="GO:0016020">
    <property type="term" value="C:membrane"/>
    <property type="evidence" value="ECO:0007669"/>
    <property type="project" value="UniProtKB-SubCell"/>
</dbReference>
<evidence type="ECO:0000256" key="4">
    <source>
        <dbReference type="ARBA" id="ARBA00022989"/>
    </source>
</evidence>
<dbReference type="GO" id="GO:0005315">
    <property type="term" value="F:phosphate transmembrane transporter activity"/>
    <property type="evidence" value="ECO:0007669"/>
    <property type="project" value="InterPro"/>
</dbReference>
<feature type="transmembrane region" description="Helical" evidence="6">
    <location>
        <begin position="176"/>
        <end position="208"/>
    </location>
</feature>
<dbReference type="Pfam" id="PF01384">
    <property type="entry name" value="PHO4"/>
    <property type="match status" value="1"/>
</dbReference>